<evidence type="ECO:0000256" key="1">
    <source>
        <dbReference type="SAM" id="MobiDB-lite"/>
    </source>
</evidence>
<evidence type="ECO:0000259" key="2">
    <source>
        <dbReference type="Pfam" id="PF16761"/>
    </source>
</evidence>
<feature type="compositionally biased region" description="Polar residues" evidence="1">
    <location>
        <begin position="500"/>
        <end position="512"/>
    </location>
</feature>
<dbReference type="GO" id="GO:0030466">
    <property type="term" value="P:silent mating-type cassette heterochromatin formation"/>
    <property type="evidence" value="ECO:0007669"/>
    <property type="project" value="TreeGrafter"/>
</dbReference>
<evidence type="ECO:0000313" key="3">
    <source>
        <dbReference type="EMBL" id="TEB33187.1"/>
    </source>
</evidence>
<feature type="region of interest" description="Disordered" evidence="1">
    <location>
        <begin position="210"/>
        <end position="244"/>
    </location>
</feature>
<feature type="region of interest" description="Disordered" evidence="1">
    <location>
        <begin position="659"/>
        <end position="681"/>
    </location>
</feature>
<feature type="compositionally biased region" description="Acidic residues" evidence="1">
    <location>
        <begin position="1089"/>
        <end position="1113"/>
    </location>
</feature>
<feature type="region of interest" description="Disordered" evidence="1">
    <location>
        <begin position="1089"/>
        <end position="1119"/>
    </location>
</feature>
<feature type="region of interest" description="Disordered" evidence="1">
    <location>
        <begin position="171"/>
        <end position="194"/>
    </location>
</feature>
<dbReference type="EMBL" id="QPFP01000013">
    <property type="protein sequence ID" value="TEB33187.1"/>
    <property type="molecule type" value="Genomic_DNA"/>
</dbReference>
<dbReference type="Proteomes" id="UP000298030">
    <property type="component" value="Unassembled WGS sequence"/>
</dbReference>
<evidence type="ECO:0000313" key="4">
    <source>
        <dbReference type="Proteomes" id="UP000298030"/>
    </source>
</evidence>
<reference evidence="3 4" key="1">
    <citation type="journal article" date="2019" name="Nat. Ecol. Evol.">
        <title>Megaphylogeny resolves global patterns of mushroom evolution.</title>
        <authorList>
            <person name="Varga T."/>
            <person name="Krizsan K."/>
            <person name="Foldi C."/>
            <person name="Dima B."/>
            <person name="Sanchez-Garcia M."/>
            <person name="Sanchez-Ramirez S."/>
            <person name="Szollosi G.J."/>
            <person name="Szarkandi J.G."/>
            <person name="Papp V."/>
            <person name="Albert L."/>
            <person name="Andreopoulos W."/>
            <person name="Angelini C."/>
            <person name="Antonin V."/>
            <person name="Barry K.W."/>
            <person name="Bougher N.L."/>
            <person name="Buchanan P."/>
            <person name="Buyck B."/>
            <person name="Bense V."/>
            <person name="Catcheside P."/>
            <person name="Chovatia M."/>
            <person name="Cooper J."/>
            <person name="Damon W."/>
            <person name="Desjardin D."/>
            <person name="Finy P."/>
            <person name="Geml J."/>
            <person name="Haridas S."/>
            <person name="Hughes K."/>
            <person name="Justo A."/>
            <person name="Karasinski D."/>
            <person name="Kautmanova I."/>
            <person name="Kiss B."/>
            <person name="Kocsube S."/>
            <person name="Kotiranta H."/>
            <person name="LaButti K.M."/>
            <person name="Lechner B.E."/>
            <person name="Liimatainen K."/>
            <person name="Lipzen A."/>
            <person name="Lukacs Z."/>
            <person name="Mihaltcheva S."/>
            <person name="Morgado L.N."/>
            <person name="Niskanen T."/>
            <person name="Noordeloos M.E."/>
            <person name="Ohm R.A."/>
            <person name="Ortiz-Santana B."/>
            <person name="Ovrebo C."/>
            <person name="Racz N."/>
            <person name="Riley R."/>
            <person name="Savchenko A."/>
            <person name="Shiryaev A."/>
            <person name="Soop K."/>
            <person name="Spirin V."/>
            <person name="Szebenyi C."/>
            <person name="Tomsovsky M."/>
            <person name="Tulloss R.E."/>
            <person name="Uehling J."/>
            <person name="Grigoriev I.V."/>
            <person name="Vagvolgyi C."/>
            <person name="Papp T."/>
            <person name="Martin F.M."/>
            <person name="Miettinen O."/>
            <person name="Hibbett D.S."/>
            <person name="Nagy L.G."/>
        </authorList>
    </citation>
    <scope>NUCLEOTIDE SEQUENCE [LARGE SCALE GENOMIC DNA]</scope>
    <source>
        <strain evidence="3 4">FP101781</strain>
    </source>
</reference>
<dbReference type="GO" id="GO:0033553">
    <property type="term" value="C:rDNA heterochromatin"/>
    <property type="evidence" value="ECO:0007669"/>
    <property type="project" value="TreeGrafter"/>
</dbReference>
<dbReference type="PANTHER" id="PTHR38046">
    <property type="entry name" value="CRYPTIC LOCI REGULATOR 2"/>
    <property type="match status" value="1"/>
</dbReference>
<dbReference type="GO" id="GO:0031934">
    <property type="term" value="C:mating-type region heterochromatin"/>
    <property type="evidence" value="ECO:0007669"/>
    <property type="project" value="TreeGrafter"/>
</dbReference>
<feature type="compositionally biased region" description="Low complexity" evidence="1">
    <location>
        <begin position="513"/>
        <end position="524"/>
    </location>
</feature>
<dbReference type="STRING" id="71717.A0A4Y7TG86"/>
<name>A0A4Y7TG86_COPMI</name>
<feature type="region of interest" description="Disordered" evidence="1">
    <location>
        <begin position="938"/>
        <end position="967"/>
    </location>
</feature>
<gene>
    <name evidence="3" type="ORF">FA13DRAFT_1812925</name>
</gene>
<accession>A0A4Y7TG86</accession>
<feature type="compositionally biased region" description="Polar residues" evidence="1">
    <location>
        <begin position="938"/>
        <end position="957"/>
    </location>
</feature>
<protein>
    <recommendedName>
        <fullName evidence="2">Cryptic loci regulator 2 N-terminal domain-containing protein</fullName>
    </recommendedName>
</protein>
<dbReference type="PANTHER" id="PTHR38046:SF1">
    <property type="entry name" value="CRYPTIC LOCI REGULATOR 2"/>
    <property type="match status" value="1"/>
</dbReference>
<dbReference type="GO" id="GO:0070824">
    <property type="term" value="C:SHREC complex"/>
    <property type="evidence" value="ECO:0007669"/>
    <property type="project" value="InterPro"/>
</dbReference>
<feature type="domain" description="Cryptic loci regulator 2 N-terminal" evidence="2">
    <location>
        <begin position="83"/>
        <end position="147"/>
    </location>
</feature>
<sequence length="1119" mass="122171">MGRNIGTSGTKVPSDPLWIDIPRSDGDQRWWPTNTTYIEDGGEINWMKVVDLDDDVALRWRLGVGNKISLDRSPEEEDHSRAILRAWPAGYRMYDHHKGKVGAPRHDIYLYGPQHKRFRSINEFIPHAIWLCRDETMDTKNCCCKYCKKLPQKVISSALDSIIQASSSWMSVSAPPRSQGNDAAGPSSGSPAVQGRDIYSALQKQGWVSRERVRDSTSLAQRKAQREQRVRQPKGKRKDEAPKVFASVQKELQPMKELRPSENVSDMPMLADRNRDLRAVYSRSANDKMGVLGWDDDSEAALTSQAVQSGVVAPPTQPNRDTPSLRRYYRENEIVWVQLPGQGIPVASLGSTQEMNISIWPGMVKGSKIKNTPIPVFQPSQSGVPPPQGKPLSSASLNNATLNRHIQSVPATSSAGVAGNPNPSFASSQLPPSTSPFRPQSSSGPPSALPGVSALSTTNGPLPSSAPLSSTPGLPPTGVSLSHTSSPAPNAFGAPAPSLPSRSNNAATPATVSSNSGPRSPNSGDWIVRESIVYTIQLSGLDVRVEVPAAEVLPYLATAPADDFVAWLRLVHEHLNFEDDTIRHFDPMDASRWTGQDGAPEEETVNRASQAISAYALALQTASHVCNDWSLTDKWDFEYVPPAYEKGPVRVNVASKNGAVQSTPISSPTLPPPAEFSSPMKTNSHTFISGLSLASAIQDAGRSNAQGPTSFSQKMDLNATTGSRPAYTEISGTNDLMTEQEVRDIAEGVLGVSPGDAQSASSVPGSLTQVRFQGMWWGSERIWVDDFVRVKVPRGALAPNGAPNVYKPSGWGRANKDVASKLKAIQHARIEAGSDKGKGREGVLDSLEVQETHSVGSRGIFMKVGGIFVVDVPKPDSGRKKEGRICGMLYELAELDWDETEPELKEQYELEKEQREVYLAQANGTADPAAFKASVNESLLPSNPSKPRSLKTSSSIQPSPPPHYIMPQAPKGYRFRPILRAGCEAVLNLSLIAGRYYPRIIGHPLLAPKFTQELSASKWDLNEKQRTDIMSAMSLEGLSAGHYNAVDPQYHKKSRAQMLDDAERGALRDMDRFKREMWAVYSQAPADVEYLEEDDDMDEGESEDSIEEMETDELAMNVD</sequence>
<feature type="region of interest" description="Disordered" evidence="1">
    <location>
        <begin position="371"/>
        <end position="396"/>
    </location>
</feature>
<keyword evidence="4" id="KW-1185">Reference proteome</keyword>
<organism evidence="3 4">
    <name type="scientific">Coprinellus micaceus</name>
    <name type="common">Glistening ink-cap mushroom</name>
    <name type="synonym">Coprinus micaceus</name>
    <dbReference type="NCBI Taxonomy" id="71717"/>
    <lineage>
        <taxon>Eukaryota</taxon>
        <taxon>Fungi</taxon>
        <taxon>Dikarya</taxon>
        <taxon>Basidiomycota</taxon>
        <taxon>Agaricomycotina</taxon>
        <taxon>Agaricomycetes</taxon>
        <taxon>Agaricomycetidae</taxon>
        <taxon>Agaricales</taxon>
        <taxon>Agaricineae</taxon>
        <taxon>Psathyrellaceae</taxon>
        <taxon>Coprinellus</taxon>
    </lineage>
</organism>
<dbReference type="OrthoDB" id="2421327at2759"/>
<feature type="compositionally biased region" description="Polar residues" evidence="1">
    <location>
        <begin position="479"/>
        <end position="488"/>
    </location>
</feature>
<dbReference type="AlphaFoldDB" id="A0A4Y7TG86"/>
<proteinExistence type="predicted"/>
<dbReference type="InterPro" id="IPR031915">
    <property type="entry name" value="Clr2_N"/>
</dbReference>
<dbReference type="InterPro" id="IPR038986">
    <property type="entry name" value="Clr2"/>
</dbReference>
<feature type="region of interest" description="Disordered" evidence="1">
    <location>
        <begin position="412"/>
        <end position="524"/>
    </location>
</feature>
<feature type="compositionally biased region" description="Low complexity" evidence="1">
    <location>
        <begin position="460"/>
        <end position="478"/>
    </location>
</feature>
<feature type="compositionally biased region" description="Polar residues" evidence="1">
    <location>
        <begin position="171"/>
        <end position="191"/>
    </location>
</feature>
<comment type="caution">
    <text evidence="3">The sequence shown here is derived from an EMBL/GenBank/DDBJ whole genome shotgun (WGS) entry which is preliminary data.</text>
</comment>
<dbReference type="Pfam" id="PF16761">
    <property type="entry name" value="Clr2_transil"/>
    <property type="match status" value="1"/>
</dbReference>
<feature type="compositionally biased region" description="Polar residues" evidence="1">
    <location>
        <begin position="412"/>
        <end position="445"/>
    </location>
</feature>